<feature type="compositionally biased region" description="Basic and acidic residues" evidence="1">
    <location>
        <begin position="416"/>
        <end position="429"/>
    </location>
</feature>
<feature type="region of interest" description="Disordered" evidence="1">
    <location>
        <begin position="1"/>
        <end position="179"/>
    </location>
</feature>
<dbReference type="CDD" id="cd07307">
    <property type="entry name" value="BAR"/>
    <property type="match status" value="1"/>
</dbReference>
<feature type="compositionally biased region" description="Polar residues" evidence="1">
    <location>
        <begin position="18"/>
        <end position="48"/>
    </location>
</feature>
<comment type="caution">
    <text evidence="3">The sequence shown here is derived from an EMBL/GenBank/DDBJ whole genome shotgun (WGS) entry which is preliminary data.</text>
</comment>
<dbReference type="SUPFAM" id="SSF103657">
    <property type="entry name" value="BAR/IMD domain-like"/>
    <property type="match status" value="1"/>
</dbReference>
<sequence>MSQVSAHPTSIQRERSKSLSYEPTYYSKNIKSISSDDYQYQKNSTTSNHNHHQKSISSDDYNKSHQKSFSSDDYQKKSGGLSSSTSSTNKYSNQNHSSNNRPRFISTSGKENKSSNTKSFSTNTSGNSVPTYSSNNSSFGNNGVSPSPSPSPSSSSSSSSTTTTNSPQSPNNKSRMKRLSLTVSVSTQKYLEKMGKTSDTTVDSDDIRRKKNLLKGFKKDCKGITKVLRSNLFAHEKNNNGIQLGESMVEFGEGALKNTSEGEALRELGNQLVDFENDKKDGNMGILTGFLEPIIEFYDGDIKKARELKRKQNVVRIRYEQSQNNLHEVRKKNDPYSSKTKQAKSDEEESKANYNQITREFLDKMNDNETNFKLQVRKQIREFVQMQIEFYRESLESWEEFAEDLDEIIPSTIEEQDAREKEYKKKLEAAENDDGSDEENDDDLLKDL</sequence>
<reference evidence="3" key="1">
    <citation type="submission" date="2020-01" db="EMBL/GenBank/DDBJ databases">
        <title>Development of genomics and gene disruption for Polysphondylium violaceum indicates a role for the polyketide synthase stlB in stalk morphogenesis.</title>
        <authorList>
            <person name="Narita B."/>
            <person name="Kawabe Y."/>
            <person name="Kin K."/>
            <person name="Saito T."/>
            <person name="Gibbs R."/>
            <person name="Kuspa A."/>
            <person name="Muzny D."/>
            <person name="Queller D."/>
            <person name="Richards S."/>
            <person name="Strassman J."/>
            <person name="Sucgang R."/>
            <person name="Worley K."/>
            <person name="Schaap P."/>
        </authorList>
    </citation>
    <scope>NUCLEOTIDE SEQUENCE</scope>
    <source>
        <strain evidence="3">QSvi11</strain>
    </source>
</reference>
<proteinExistence type="predicted"/>
<dbReference type="InterPro" id="IPR004148">
    <property type="entry name" value="BAR_dom"/>
</dbReference>
<gene>
    <name evidence="3" type="ORF">CYY_006998</name>
</gene>
<evidence type="ECO:0000313" key="4">
    <source>
        <dbReference type="Proteomes" id="UP000695562"/>
    </source>
</evidence>
<feature type="compositionally biased region" description="Polar residues" evidence="1">
    <location>
        <begin position="94"/>
        <end position="109"/>
    </location>
</feature>
<dbReference type="Pfam" id="PF03114">
    <property type="entry name" value="BAR"/>
    <property type="match status" value="1"/>
</dbReference>
<feature type="compositionally biased region" description="Polar residues" evidence="1">
    <location>
        <begin position="1"/>
        <end position="11"/>
    </location>
</feature>
<evidence type="ECO:0000313" key="3">
    <source>
        <dbReference type="EMBL" id="KAF2071682.1"/>
    </source>
</evidence>
<feature type="domain" description="BAR" evidence="2">
    <location>
        <begin position="187"/>
        <end position="405"/>
    </location>
</feature>
<evidence type="ECO:0000256" key="1">
    <source>
        <dbReference type="SAM" id="MobiDB-lite"/>
    </source>
</evidence>
<feature type="region of interest" description="Disordered" evidence="1">
    <location>
        <begin position="325"/>
        <end position="352"/>
    </location>
</feature>
<name>A0A8J4PPC1_9MYCE</name>
<dbReference type="InterPro" id="IPR027267">
    <property type="entry name" value="AH/BAR_dom_sf"/>
</dbReference>
<protein>
    <recommendedName>
        <fullName evidence="2">BAR domain-containing protein</fullName>
    </recommendedName>
</protein>
<dbReference type="EMBL" id="AJWJ01000350">
    <property type="protein sequence ID" value="KAF2071682.1"/>
    <property type="molecule type" value="Genomic_DNA"/>
</dbReference>
<dbReference type="OrthoDB" id="20084at2759"/>
<feature type="compositionally biased region" description="Low complexity" evidence="1">
    <location>
        <begin position="114"/>
        <end position="173"/>
    </location>
</feature>
<evidence type="ECO:0000259" key="2">
    <source>
        <dbReference type="Pfam" id="PF03114"/>
    </source>
</evidence>
<accession>A0A8J4PPC1</accession>
<feature type="compositionally biased region" description="Low complexity" evidence="1">
    <location>
        <begin position="77"/>
        <end position="93"/>
    </location>
</feature>
<feature type="compositionally biased region" description="Acidic residues" evidence="1">
    <location>
        <begin position="430"/>
        <end position="442"/>
    </location>
</feature>
<keyword evidence="4" id="KW-1185">Reference proteome</keyword>
<dbReference type="AlphaFoldDB" id="A0A8J4PPC1"/>
<dbReference type="Proteomes" id="UP000695562">
    <property type="component" value="Unassembled WGS sequence"/>
</dbReference>
<dbReference type="GO" id="GO:0005737">
    <property type="term" value="C:cytoplasm"/>
    <property type="evidence" value="ECO:0007669"/>
    <property type="project" value="InterPro"/>
</dbReference>
<feature type="region of interest" description="Disordered" evidence="1">
    <location>
        <begin position="409"/>
        <end position="448"/>
    </location>
</feature>
<dbReference type="Gene3D" id="1.20.1270.60">
    <property type="entry name" value="Arfaptin homology (AH) domain/BAR domain"/>
    <property type="match status" value="1"/>
</dbReference>
<organism evidence="3 4">
    <name type="scientific">Polysphondylium violaceum</name>
    <dbReference type="NCBI Taxonomy" id="133409"/>
    <lineage>
        <taxon>Eukaryota</taxon>
        <taxon>Amoebozoa</taxon>
        <taxon>Evosea</taxon>
        <taxon>Eumycetozoa</taxon>
        <taxon>Dictyostelia</taxon>
        <taxon>Dictyosteliales</taxon>
        <taxon>Dictyosteliaceae</taxon>
        <taxon>Polysphondylium</taxon>
    </lineage>
</organism>